<evidence type="ECO:0008006" key="3">
    <source>
        <dbReference type="Google" id="ProtNLM"/>
    </source>
</evidence>
<comment type="caution">
    <text evidence="1">The sequence shown here is derived from an EMBL/GenBank/DDBJ whole genome shotgun (WGS) entry which is preliminary data.</text>
</comment>
<evidence type="ECO:0000313" key="1">
    <source>
        <dbReference type="EMBL" id="KAL2830726.1"/>
    </source>
</evidence>
<dbReference type="SUPFAM" id="SSF52047">
    <property type="entry name" value="RNI-like"/>
    <property type="match status" value="1"/>
</dbReference>
<reference evidence="1 2" key="1">
    <citation type="submission" date="2024-07" db="EMBL/GenBank/DDBJ databases">
        <title>Section-level genome sequencing and comparative genomics of Aspergillus sections Usti and Cavernicolus.</title>
        <authorList>
            <consortium name="Lawrence Berkeley National Laboratory"/>
            <person name="Nybo J.L."/>
            <person name="Vesth T.C."/>
            <person name="Theobald S."/>
            <person name="Frisvad J.C."/>
            <person name="Larsen T.O."/>
            <person name="Kjaerboelling I."/>
            <person name="Rothschild-Mancinelli K."/>
            <person name="Lyhne E.K."/>
            <person name="Kogle M.E."/>
            <person name="Barry K."/>
            <person name="Clum A."/>
            <person name="Na H."/>
            <person name="Ledsgaard L."/>
            <person name="Lin J."/>
            <person name="Lipzen A."/>
            <person name="Kuo A."/>
            <person name="Riley R."/>
            <person name="Mondo S."/>
            <person name="Labutti K."/>
            <person name="Haridas S."/>
            <person name="Pangalinan J."/>
            <person name="Salamov A.A."/>
            <person name="Simmons B.A."/>
            <person name="Magnuson J.K."/>
            <person name="Chen J."/>
            <person name="Drula E."/>
            <person name="Henrissat B."/>
            <person name="Wiebenga A."/>
            <person name="Lubbers R.J."/>
            <person name="Gomes A.C."/>
            <person name="Makela M.R."/>
            <person name="Stajich J."/>
            <person name="Grigoriev I.V."/>
            <person name="Mortensen U.H."/>
            <person name="De Vries R.P."/>
            <person name="Baker S.E."/>
            <person name="Andersen M.R."/>
        </authorList>
    </citation>
    <scope>NUCLEOTIDE SEQUENCE [LARGE SCALE GENOMIC DNA]</scope>
    <source>
        <strain evidence="1 2">CBS 123904</strain>
    </source>
</reference>
<evidence type="ECO:0000313" key="2">
    <source>
        <dbReference type="Proteomes" id="UP001610446"/>
    </source>
</evidence>
<protein>
    <recommendedName>
        <fullName evidence="3">F-box domain-containing protein</fullName>
    </recommendedName>
</protein>
<proteinExistence type="predicted"/>
<dbReference type="EMBL" id="JBFXLU010000297">
    <property type="protein sequence ID" value="KAL2830726.1"/>
    <property type="molecule type" value="Genomic_DNA"/>
</dbReference>
<dbReference type="Proteomes" id="UP001610446">
    <property type="component" value="Unassembled WGS sequence"/>
</dbReference>
<keyword evidence="2" id="KW-1185">Reference proteome</keyword>
<dbReference type="InterPro" id="IPR032675">
    <property type="entry name" value="LRR_dom_sf"/>
</dbReference>
<accession>A0ABR4ISR8</accession>
<gene>
    <name evidence="1" type="ORF">BJY01DRAFT_254507</name>
</gene>
<dbReference type="Gene3D" id="3.80.10.10">
    <property type="entry name" value="Ribonuclease Inhibitor"/>
    <property type="match status" value="1"/>
</dbReference>
<name>A0ABR4ISR8_9EURO</name>
<sequence length="547" mass="61698">MASLSILPFEIQSMILDHCGFTTTRSYALVAKATTPAANRHLYREICLGPASHVTQWTCETVQYLLRTLTRRPDLAALVKNVHLDVDYTGNFVEEKRYLGKVSVGRAISDCTSLAKTVVEDLGFPNSRSWDIKLRHTSLDPWISLLLTQLTSMETLKLGPALLHKSTFLGLMFEHLIKKRPNHFARLRSVSLGPADGGYKVAGLDYGRELYMPFFHLSSLEEFEVSLEHFPKLGERRVDQTPSSLTTFRLLRSGGITPKQLEDLMVLTPRLKTLHLGWNEEIKSGFVPFIPFASEIDFEAIKSVLGAVSPTLTTLTIGVTHYRPKTRQLAAEDDPTLPFLSWAASPLGSLASFASLEHLEVPVNVLLDHIPWAIGLADVLPKSLKSLVLSDETLTWRQGVYEDLLMPWEHSLHTLVNLLVQYLVNHELCAPRLTSVVLDFTAAIGSDGSVPEALEDKLRRIAEASRITVELHYVQAYPLEYWCRLYPVCLTIYNRQTPEVEPIIGCGGPLSRVPLYWCPREWSRRQYAYRFPMQKALQKLGLYNQST</sequence>
<organism evidence="1 2">
    <name type="scientific">Aspergillus pseudoustus</name>
    <dbReference type="NCBI Taxonomy" id="1810923"/>
    <lineage>
        <taxon>Eukaryota</taxon>
        <taxon>Fungi</taxon>
        <taxon>Dikarya</taxon>
        <taxon>Ascomycota</taxon>
        <taxon>Pezizomycotina</taxon>
        <taxon>Eurotiomycetes</taxon>
        <taxon>Eurotiomycetidae</taxon>
        <taxon>Eurotiales</taxon>
        <taxon>Aspergillaceae</taxon>
        <taxon>Aspergillus</taxon>
        <taxon>Aspergillus subgen. Nidulantes</taxon>
    </lineage>
</organism>